<feature type="domain" description="AB hydrolase-1" evidence="2">
    <location>
        <begin position="86"/>
        <end position="206"/>
    </location>
</feature>
<dbReference type="Proteomes" id="UP000182146">
    <property type="component" value="Unassembled WGS sequence"/>
</dbReference>
<evidence type="ECO:0000313" key="3">
    <source>
        <dbReference type="EMBL" id="SDL38204.1"/>
    </source>
</evidence>
<keyword evidence="1" id="KW-0472">Membrane</keyword>
<dbReference type="InterPro" id="IPR029058">
    <property type="entry name" value="AB_hydrolase_fold"/>
</dbReference>
<dbReference type="PANTHER" id="PTHR37946">
    <property type="entry name" value="SLL1969 PROTEIN"/>
    <property type="match status" value="1"/>
</dbReference>
<dbReference type="GO" id="GO:0016787">
    <property type="term" value="F:hydrolase activity"/>
    <property type="evidence" value="ECO:0007669"/>
    <property type="project" value="UniProtKB-KW"/>
</dbReference>
<dbReference type="Gene3D" id="3.40.50.1820">
    <property type="entry name" value="alpha/beta hydrolase"/>
    <property type="match status" value="1"/>
</dbReference>
<evidence type="ECO:0000256" key="1">
    <source>
        <dbReference type="SAM" id="Phobius"/>
    </source>
</evidence>
<organism evidence="3 4">
    <name type="scientific">Geoalkalibacter ferrihydriticus</name>
    <dbReference type="NCBI Taxonomy" id="392333"/>
    <lineage>
        <taxon>Bacteria</taxon>
        <taxon>Pseudomonadati</taxon>
        <taxon>Thermodesulfobacteriota</taxon>
        <taxon>Desulfuromonadia</taxon>
        <taxon>Desulfuromonadales</taxon>
        <taxon>Geoalkalibacteraceae</taxon>
        <taxon>Geoalkalibacter</taxon>
    </lineage>
</organism>
<dbReference type="RefSeq" id="WP_052446205.1">
    <property type="nucleotide sequence ID" value="NZ_FNGU01000001.1"/>
</dbReference>
<dbReference type="Pfam" id="PF12697">
    <property type="entry name" value="Abhydrolase_6"/>
    <property type="match status" value="1"/>
</dbReference>
<reference evidence="3 4" key="1">
    <citation type="submission" date="2016-10" db="EMBL/GenBank/DDBJ databases">
        <authorList>
            <person name="de Groot N.N."/>
        </authorList>
    </citation>
    <scope>NUCLEOTIDE SEQUENCE [LARGE SCALE GENOMIC DNA]</scope>
    <source>
        <strain evidence="3 4">DSM 17813</strain>
    </source>
</reference>
<accession>A0A1G9JM74</accession>
<keyword evidence="1" id="KW-0812">Transmembrane</keyword>
<sequence length="287" mass="31676">MTFLISVLILLFAGTGLFVLLSYIIAWYETANHNPAQVETRFAPTNLAFAAGLLVRETLSLALTVVVHPSGWLRERSLPAGKGRPILLLHGLFHNRSCWWLLKRRLEQAGLGPIYTLNLNTWRSDIEPLTELAAGKVDEIRRAHGVERVDLIGHSLGGLIARNLVQLRGGADKVRHCICIATPHAGSRLAPFALTPLARVLMPGSPFLQRLSTAELPTGVSFTSLYSRHDNLVIPTDSAILPETPSLEVSGIGHSCLLYSRRVTNHLIDILWKDTDEKNPDPKSQTR</sequence>
<dbReference type="InterPro" id="IPR000073">
    <property type="entry name" value="AB_hydrolase_1"/>
</dbReference>
<keyword evidence="1" id="KW-1133">Transmembrane helix</keyword>
<dbReference type="EMBL" id="FNGU01000001">
    <property type="protein sequence ID" value="SDL38204.1"/>
    <property type="molecule type" value="Genomic_DNA"/>
</dbReference>
<feature type="transmembrane region" description="Helical" evidence="1">
    <location>
        <begin position="7"/>
        <end position="28"/>
    </location>
</feature>
<dbReference type="STRING" id="392333.SAMN05660860_00493"/>
<dbReference type="OrthoDB" id="275181at2"/>
<protein>
    <submittedName>
        <fullName evidence="3">Triacylglycerol esterase/lipase EstA, alpha/beta hydrolase fold</fullName>
    </submittedName>
</protein>
<dbReference type="AlphaFoldDB" id="A0A1G9JM74"/>
<evidence type="ECO:0000259" key="2">
    <source>
        <dbReference type="Pfam" id="PF12697"/>
    </source>
</evidence>
<dbReference type="PANTHER" id="PTHR37946:SF1">
    <property type="entry name" value="SLL1969 PROTEIN"/>
    <property type="match status" value="1"/>
</dbReference>
<gene>
    <name evidence="3" type="ORF">SAMN05660860_00493</name>
</gene>
<evidence type="ECO:0000313" key="4">
    <source>
        <dbReference type="Proteomes" id="UP000182146"/>
    </source>
</evidence>
<dbReference type="SUPFAM" id="SSF53474">
    <property type="entry name" value="alpha/beta-Hydrolases"/>
    <property type="match status" value="1"/>
</dbReference>
<keyword evidence="3" id="KW-0378">Hydrolase</keyword>
<name>A0A1G9JM74_9BACT</name>
<proteinExistence type="predicted"/>